<evidence type="ECO:0000256" key="11">
    <source>
        <dbReference type="HAMAP-Rule" id="MF_00109"/>
    </source>
</evidence>
<evidence type="ECO:0000256" key="9">
    <source>
        <dbReference type="ARBA" id="ARBA00023141"/>
    </source>
</evidence>
<feature type="binding site" evidence="11">
    <location>
        <position position="119"/>
    </location>
    <ligand>
        <name>ATP</name>
        <dbReference type="ChEBI" id="CHEBI:30616"/>
    </ligand>
</feature>
<dbReference type="SUPFAM" id="SSF52540">
    <property type="entry name" value="P-loop containing nucleoside triphosphate hydrolases"/>
    <property type="match status" value="1"/>
</dbReference>
<feature type="binding site" evidence="11">
    <location>
        <position position="137"/>
    </location>
    <ligand>
        <name>substrate</name>
    </ligand>
</feature>
<reference evidence="12 13" key="1">
    <citation type="submission" date="2024-09" db="EMBL/GenBank/DDBJ databases">
        <authorList>
            <person name="Salinas-Garcia M.A."/>
            <person name="Prieme A."/>
        </authorList>
    </citation>
    <scope>NUCLEOTIDE SEQUENCE [LARGE SCALE GENOMIC DNA]</scope>
    <source>
        <strain evidence="12 13">DSM 21081</strain>
    </source>
</reference>
<keyword evidence="9 11" id="KW-0057">Aromatic amino acid biosynthesis</keyword>
<evidence type="ECO:0000256" key="5">
    <source>
        <dbReference type="ARBA" id="ARBA00022679"/>
    </source>
</evidence>
<evidence type="ECO:0000256" key="7">
    <source>
        <dbReference type="ARBA" id="ARBA00022777"/>
    </source>
</evidence>
<comment type="similarity">
    <text evidence="2 11">Belongs to the shikimate kinase family.</text>
</comment>
<protein>
    <recommendedName>
        <fullName evidence="3 11">Shikimate kinase</fullName>
        <shortName evidence="11">SK</shortName>
        <ecNumber evidence="3 11">2.7.1.71</ecNumber>
    </recommendedName>
</protein>
<keyword evidence="7 11" id="KW-0418">Kinase</keyword>
<dbReference type="InterPro" id="IPR023000">
    <property type="entry name" value="Shikimate_kinase_CS"/>
</dbReference>
<comment type="pathway">
    <text evidence="1 11">Metabolic intermediate biosynthesis; chorismate biosynthesis; chorismate from D-erythrose 4-phosphate and phosphoenolpyruvate: step 5/7.</text>
</comment>
<dbReference type="RefSeq" id="WP_373971566.1">
    <property type="nucleotide sequence ID" value="NZ_JBHDLJ010000004.1"/>
</dbReference>
<dbReference type="PANTHER" id="PTHR21087:SF16">
    <property type="entry name" value="SHIKIMATE KINASE 1, CHLOROPLASTIC"/>
    <property type="match status" value="1"/>
</dbReference>
<dbReference type="CDD" id="cd00464">
    <property type="entry name" value="SK"/>
    <property type="match status" value="1"/>
</dbReference>
<sequence length="178" mass="18809">MPGGIFLIGPMASGKTAVGRELARLTGAPFIDTDAEVTGEHGSIAGIFARGGEPAFRAVEARALRRAADAADRTGAVVATGGGAVLEPANRRLLSERFTVYLETDLETVWPRISGSGGRPLLAGDPLQRWTDIFAAREPFYRECSTLTIDARAATPAELAATIDDAHRRRAEQHGGTP</sequence>
<keyword evidence="13" id="KW-1185">Reference proteome</keyword>
<evidence type="ECO:0000313" key="12">
    <source>
        <dbReference type="EMBL" id="MFB0834399.1"/>
    </source>
</evidence>
<comment type="caution">
    <text evidence="11">Lacks conserved residue(s) required for the propagation of feature annotation.</text>
</comment>
<feature type="binding site" evidence="11">
    <location>
        <position position="82"/>
    </location>
    <ligand>
        <name>substrate</name>
    </ligand>
</feature>
<keyword evidence="11" id="KW-0479">Metal-binding</keyword>
<comment type="subcellular location">
    <subcellularLocation>
        <location evidence="11">Cytoplasm</location>
    </subcellularLocation>
</comment>
<dbReference type="PRINTS" id="PR01100">
    <property type="entry name" value="SHIKIMTKNASE"/>
</dbReference>
<dbReference type="InterPro" id="IPR000623">
    <property type="entry name" value="Shikimate_kinase/TSH1"/>
</dbReference>
<keyword evidence="8 11" id="KW-0067">ATP-binding</keyword>
<comment type="function">
    <text evidence="11">Catalyzes the specific phosphorylation of the 3-hydroxyl group of shikimic acid using ATP as a cosubstrate.</text>
</comment>
<dbReference type="Proteomes" id="UP001575652">
    <property type="component" value="Unassembled WGS sequence"/>
</dbReference>
<feature type="binding site" evidence="11">
    <location>
        <begin position="12"/>
        <end position="17"/>
    </location>
    <ligand>
        <name>ATP</name>
        <dbReference type="ChEBI" id="CHEBI:30616"/>
    </ligand>
</feature>
<dbReference type="InterPro" id="IPR027417">
    <property type="entry name" value="P-loop_NTPase"/>
</dbReference>
<evidence type="ECO:0000256" key="6">
    <source>
        <dbReference type="ARBA" id="ARBA00022741"/>
    </source>
</evidence>
<evidence type="ECO:0000256" key="4">
    <source>
        <dbReference type="ARBA" id="ARBA00022605"/>
    </source>
</evidence>
<evidence type="ECO:0000256" key="3">
    <source>
        <dbReference type="ARBA" id="ARBA00012154"/>
    </source>
</evidence>
<keyword evidence="11" id="KW-0963">Cytoplasm</keyword>
<evidence type="ECO:0000256" key="1">
    <source>
        <dbReference type="ARBA" id="ARBA00004842"/>
    </source>
</evidence>
<dbReference type="GO" id="GO:0016301">
    <property type="term" value="F:kinase activity"/>
    <property type="evidence" value="ECO:0007669"/>
    <property type="project" value="UniProtKB-KW"/>
</dbReference>
<keyword evidence="11" id="KW-0460">Magnesium</keyword>
<feature type="binding site" evidence="11">
    <location>
        <position position="57"/>
    </location>
    <ligand>
        <name>substrate</name>
    </ligand>
</feature>
<accession>A0ABV4UMP4</accession>
<dbReference type="Pfam" id="PF01202">
    <property type="entry name" value="SKI"/>
    <property type="match status" value="1"/>
</dbReference>
<dbReference type="EC" id="2.7.1.71" evidence="3 11"/>
<organism evidence="12 13">
    <name type="scientific">Arthrobacter halodurans</name>
    <dbReference type="NCBI Taxonomy" id="516699"/>
    <lineage>
        <taxon>Bacteria</taxon>
        <taxon>Bacillati</taxon>
        <taxon>Actinomycetota</taxon>
        <taxon>Actinomycetes</taxon>
        <taxon>Micrococcales</taxon>
        <taxon>Micrococcaceae</taxon>
        <taxon>Arthrobacter</taxon>
    </lineage>
</organism>
<feature type="binding site" evidence="11">
    <location>
        <position position="34"/>
    </location>
    <ligand>
        <name>substrate</name>
    </ligand>
</feature>
<gene>
    <name evidence="11" type="primary">aroK</name>
    <name evidence="12" type="ORF">ACETWP_07355</name>
</gene>
<feature type="binding site" evidence="11">
    <location>
        <position position="16"/>
    </location>
    <ligand>
        <name>Mg(2+)</name>
        <dbReference type="ChEBI" id="CHEBI:18420"/>
    </ligand>
</feature>
<comment type="catalytic activity">
    <reaction evidence="10 11">
        <text>shikimate + ATP = 3-phosphoshikimate + ADP + H(+)</text>
        <dbReference type="Rhea" id="RHEA:13121"/>
        <dbReference type="ChEBI" id="CHEBI:15378"/>
        <dbReference type="ChEBI" id="CHEBI:30616"/>
        <dbReference type="ChEBI" id="CHEBI:36208"/>
        <dbReference type="ChEBI" id="CHEBI:145989"/>
        <dbReference type="ChEBI" id="CHEBI:456216"/>
        <dbReference type="EC" id="2.7.1.71"/>
    </reaction>
</comment>
<dbReference type="Gene3D" id="3.40.50.300">
    <property type="entry name" value="P-loop containing nucleotide triphosphate hydrolases"/>
    <property type="match status" value="1"/>
</dbReference>
<evidence type="ECO:0000256" key="10">
    <source>
        <dbReference type="ARBA" id="ARBA00048567"/>
    </source>
</evidence>
<keyword evidence="4 11" id="KW-0028">Amino-acid biosynthesis</keyword>
<name>A0ABV4UMP4_9MICC</name>
<dbReference type="PANTHER" id="PTHR21087">
    <property type="entry name" value="SHIKIMATE KINASE"/>
    <property type="match status" value="1"/>
</dbReference>
<evidence type="ECO:0000256" key="8">
    <source>
        <dbReference type="ARBA" id="ARBA00022840"/>
    </source>
</evidence>
<comment type="cofactor">
    <cofactor evidence="11">
        <name>Mg(2+)</name>
        <dbReference type="ChEBI" id="CHEBI:18420"/>
    </cofactor>
    <text evidence="11">Binds 1 Mg(2+) ion per subunit.</text>
</comment>
<dbReference type="PROSITE" id="PS01128">
    <property type="entry name" value="SHIKIMATE_KINASE"/>
    <property type="match status" value="1"/>
</dbReference>
<dbReference type="InterPro" id="IPR031322">
    <property type="entry name" value="Shikimate/glucono_kinase"/>
</dbReference>
<comment type="subunit">
    <text evidence="11">Monomer.</text>
</comment>
<keyword evidence="5 11" id="KW-0808">Transferase</keyword>
<dbReference type="HAMAP" id="MF_00109">
    <property type="entry name" value="Shikimate_kinase"/>
    <property type="match status" value="1"/>
</dbReference>
<dbReference type="EMBL" id="JBHDLJ010000004">
    <property type="protein sequence ID" value="MFB0834399.1"/>
    <property type="molecule type" value="Genomic_DNA"/>
</dbReference>
<evidence type="ECO:0000256" key="2">
    <source>
        <dbReference type="ARBA" id="ARBA00006997"/>
    </source>
</evidence>
<evidence type="ECO:0000313" key="13">
    <source>
        <dbReference type="Proteomes" id="UP001575652"/>
    </source>
</evidence>
<proteinExistence type="inferred from homology"/>
<keyword evidence="6 11" id="KW-0547">Nucleotide-binding</keyword>
<comment type="caution">
    <text evidence="12">The sequence shown here is derived from an EMBL/GenBank/DDBJ whole genome shotgun (WGS) entry which is preliminary data.</text>
</comment>